<evidence type="ECO:0000256" key="4">
    <source>
        <dbReference type="SAM" id="MobiDB-lite"/>
    </source>
</evidence>
<gene>
    <name evidence="7" type="ORF">DM01DRAFT_1334049</name>
</gene>
<feature type="compositionally biased region" description="Low complexity" evidence="4">
    <location>
        <begin position="468"/>
        <end position="481"/>
    </location>
</feature>
<evidence type="ECO:0000313" key="7">
    <source>
        <dbReference type="EMBL" id="ORX57425.1"/>
    </source>
</evidence>
<dbReference type="STRING" id="101127.A0A1X2GMU9"/>
<feature type="region of interest" description="Disordered" evidence="4">
    <location>
        <begin position="360"/>
        <end position="381"/>
    </location>
</feature>
<dbReference type="SMART" id="SM00448">
    <property type="entry name" value="REC"/>
    <property type="match status" value="1"/>
</dbReference>
<dbReference type="PROSITE" id="PS50110">
    <property type="entry name" value="RESPONSE_REGULATORY"/>
    <property type="match status" value="1"/>
</dbReference>
<reference evidence="7 8" key="1">
    <citation type="submission" date="2016-07" db="EMBL/GenBank/DDBJ databases">
        <title>Pervasive Adenine N6-methylation of Active Genes in Fungi.</title>
        <authorList>
            <consortium name="DOE Joint Genome Institute"/>
            <person name="Mondo S.J."/>
            <person name="Dannebaum R.O."/>
            <person name="Kuo R.C."/>
            <person name="Labutti K."/>
            <person name="Haridas S."/>
            <person name="Kuo A."/>
            <person name="Salamov A."/>
            <person name="Ahrendt S.R."/>
            <person name="Lipzen A."/>
            <person name="Sullivan W."/>
            <person name="Andreopoulos W.B."/>
            <person name="Clum A."/>
            <person name="Lindquist E."/>
            <person name="Daum C."/>
            <person name="Ramamoorthy G.K."/>
            <person name="Gryganskyi A."/>
            <person name="Culley D."/>
            <person name="Magnuson J.K."/>
            <person name="James T.Y."/>
            <person name="O'Malley M.A."/>
            <person name="Stajich J.E."/>
            <person name="Spatafora J.W."/>
            <person name="Visel A."/>
            <person name="Grigoriev I.V."/>
        </authorList>
    </citation>
    <scope>NUCLEOTIDE SEQUENCE [LARGE SCALE GENOMIC DNA]</scope>
    <source>
        <strain evidence="7 8">NRRL 3301</strain>
    </source>
</reference>
<protein>
    <recommendedName>
        <fullName evidence="6">Response regulatory domain-containing protein</fullName>
    </recommendedName>
</protein>
<dbReference type="OrthoDB" id="21225at2759"/>
<evidence type="ECO:0000313" key="8">
    <source>
        <dbReference type="Proteomes" id="UP000242146"/>
    </source>
</evidence>
<evidence type="ECO:0000256" key="2">
    <source>
        <dbReference type="ARBA" id="ARBA00023012"/>
    </source>
</evidence>
<accession>A0A1X2GMU9</accession>
<dbReference type="Gene3D" id="3.40.50.2300">
    <property type="match status" value="1"/>
</dbReference>
<keyword evidence="5" id="KW-1133">Transmembrane helix</keyword>
<dbReference type="Pfam" id="PF00072">
    <property type="entry name" value="Response_reg"/>
    <property type="match status" value="1"/>
</dbReference>
<feature type="region of interest" description="Disordered" evidence="4">
    <location>
        <begin position="459"/>
        <end position="491"/>
    </location>
</feature>
<dbReference type="CDD" id="cd17546">
    <property type="entry name" value="REC_hyHK_CKI1_RcsC-like"/>
    <property type="match status" value="1"/>
</dbReference>
<keyword evidence="5" id="KW-0472">Membrane</keyword>
<feature type="compositionally biased region" description="Low complexity" evidence="4">
    <location>
        <begin position="951"/>
        <end position="967"/>
    </location>
</feature>
<feature type="region of interest" description="Disordered" evidence="4">
    <location>
        <begin position="729"/>
        <end position="774"/>
    </location>
</feature>
<evidence type="ECO:0000259" key="6">
    <source>
        <dbReference type="PROSITE" id="PS50110"/>
    </source>
</evidence>
<feature type="transmembrane region" description="Helical" evidence="5">
    <location>
        <begin position="43"/>
        <end position="67"/>
    </location>
</feature>
<dbReference type="InterPro" id="IPR001789">
    <property type="entry name" value="Sig_transdc_resp-reg_receiver"/>
</dbReference>
<dbReference type="InterPro" id="IPR011006">
    <property type="entry name" value="CheY-like_superfamily"/>
</dbReference>
<feature type="transmembrane region" description="Helical" evidence="5">
    <location>
        <begin position="6"/>
        <end position="31"/>
    </location>
</feature>
<comment type="caution">
    <text evidence="7">The sequence shown here is derived from an EMBL/GenBank/DDBJ whole genome shotgun (WGS) entry which is preliminary data.</text>
</comment>
<dbReference type="AlphaFoldDB" id="A0A1X2GMU9"/>
<keyword evidence="5" id="KW-0812">Transmembrane</keyword>
<feature type="region of interest" description="Disordered" evidence="4">
    <location>
        <begin position="522"/>
        <end position="561"/>
    </location>
</feature>
<feature type="compositionally biased region" description="Low complexity" evidence="4">
    <location>
        <begin position="1094"/>
        <end position="1107"/>
    </location>
</feature>
<keyword evidence="2" id="KW-0902">Two-component regulatory system</keyword>
<evidence type="ECO:0000256" key="1">
    <source>
        <dbReference type="ARBA" id="ARBA00022553"/>
    </source>
</evidence>
<feature type="transmembrane region" description="Helical" evidence="5">
    <location>
        <begin position="73"/>
        <end position="94"/>
    </location>
</feature>
<evidence type="ECO:0000256" key="5">
    <source>
        <dbReference type="SAM" id="Phobius"/>
    </source>
</evidence>
<keyword evidence="1 3" id="KW-0597">Phosphoprotein</keyword>
<dbReference type="Proteomes" id="UP000242146">
    <property type="component" value="Unassembled WGS sequence"/>
</dbReference>
<feature type="domain" description="Response regulatory" evidence="6">
    <location>
        <begin position="853"/>
        <end position="1035"/>
    </location>
</feature>
<dbReference type="GO" id="GO:0000160">
    <property type="term" value="P:phosphorelay signal transduction system"/>
    <property type="evidence" value="ECO:0007669"/>
    <property type="project" value="UniProtKB-KW"/>
</dbReference>
<sequence length="1242" mass="136187">MTCPSFALVWLLQTLLPLLTISWSFVLVMWFQHPERQASYITCSSWPLLLVLVAVWGLVPLILLLLLPMPGLYVLPASLNLVTLIVTTATFAWAKHSLWTHQQYTLWLEQRFQHHAQQCLPLLDSLALANNEIQHSSAMIMATLEQCTPIHVLSSAQPQELLSACTTSLPIASLSAIRTHVHQLQHLHNYLAPRNMTSTCSTSSQSLQPHPFDMGDLLQSVGDALAGTASKLQVNLVLYHVDNNMHHTRVLGEEAILRHTLFTLLLPILHSCIPGAFVELGLNIHLMSPNSSGQSQARVTIEVIRTMHLASPLDDLLQHTTTAPWVQQVGVQVSLRSLSSQKTRVDIVLTLPLVMEDKDATSSSSALGQEDGSKTTLPSRTEPTLKELMAFVEQLKGVRMILHAREQSVFAKHMTGCLASWNCDISHVPVEQKHDLFDTGSAASSSKNTTPDTEVTHLATASDHRPPNSNINNSTSSSAPVPTVPSPANEEDHLLALPPAFILIDDHIPTLEHVLDELRAKPSALSPGSRRHRTSKSSSSSHHPMHSPHHPASGPLAHQHPPHYIHHLWQHPYHHHHPSSSANPTTSPPAATYMPVAPRSTAILFFASLSNYKRVRETIQHAMVWSYASIPMPRIVVIPKPAGPRRYLTAFHTAWHNVMVHQPHVMPIATSPSSPYPSGQVVFPPGMHPSPPCFPTSDTVNDLHIAWPGSTNLSPSSHLGMHDAQYLLDRSPTTSPNVHSKPLRRRPSHNDHHDATGPGDHFSAGATPTNLTPNADMNAILELDASSANMLHNGSNSNTSTPLANDLQDKVTTPPTIKEPSEHTKSLSRIKLNKRRKKERGSAFANTVSPPINVLIVEDNMINQAILSAWMKKHKINFSVAGNGKEAVEKWKEGGFHLILMDIQLPVMDGIQATKIIRSIEKEEKIGVLPMSSSFLQRQLNLESSSPVDTEPPTSASSSSTPTEQPSDQLPDAGGRRSSHTKLMPSTFRSPVIIVALTASSLESDRHAALAAGCNDFLTKPISLEWLEKKIIEWGCMQALIDFDGWRLWKRSNDQQELQPGKPSSSSTPGLLLGKDHPPLSSSPPSLTTNEALPTSTHPSPTTPASSVQSRRPVSPLVMDTPLAPPLYLKQESAAPWSSSQFAQQQQQQTYPMPPRNGIMLPGAIGLSKQRRYSTLTPNHKQSTPPILPPFGHSPSASAFPVIHRFKPVLIQKSNSETTLNANSVRRHVAMKKAASMDDTLT</sequence>
<dbReference type="EMBL" id="MCGT01000008">
    <property type="protein sequence ID" value="ORX57425.1"/>
    <property type="molecule type" value="Genomic_DNA"/>
</dbReference>
<feature type="compositionally biased region" description="Polar residues" evidence="4">
    <location>
        <begin position="790"/>
        <end position="803"/>
    </location>
</feature>
<evidence type="ECO:0000256" key="3">
    <source>
        <dbReference type="PROSITE-ProRule" id="PRU00169"/>
    </source>
</evidence>
<feature type="region of interest" description="Disordered" evidence="4">
    <location>
        <begin position="790"/>
        <end position="828"/>
    </location>
</feature>
<feature type="region of interest" description="Disordered" evidence="4">
    <location>
        <begin position="942"/>
        <end position="983"/>
    </location>
</feature>
<name>A0A1X2GMU9_9FUNG</name>
<proteinExistence type="predicted"/>
<feature type="modified residue" description="4-aspartylphosphate" evidence="3">
    <location>
        <position position="902"/>
    </location>
</feature>
<organism evidence="7 8">
    <name type="scientific">Hesseltinella vesiculosa</name>
    <dbReference type="NCBI Taxonomy" id="101127"/>
    <lineage>
        <taxon>Eukaryota</taxon>
        <taxon>Fungi</taxon>
        <taxon>Fungi incertae sedis</taxon>
        <taxon>Mucoromycota</taxon>
        <taxon>Mucoromycotina</taxon>
        <taxon>Mucoromycetes</taxon>
        <taxon>Mucorales</taxon>
        <taxon>Cunninghamellaceae</taxon>
        <taxon>Hesseltinella</taxon>
    </lineage>
</organism>
<keyword evidence="8" id="KW-1185">Reference proteome</keyword>
<feature type="compositionally biased region" description="Low complexity" evidence="4">
    <location>
        <begin position="1060"/>
        <end position="1087"/>
    </location>
</feature>
<dbReference type="PANTHER" id="PTHR45339:SF1">
    <property type="entry name" value="HYBRID SIGNAL TRANSDUCTION HISTIDINE KINASE J"/>
    <property type="match status" value="1"/>
</dbReference>
<dbReference type="SUPFAM" id="SSF52172">
    <property type="entry name" value="CheY-like"/>
    <property type="match status" value="2"/>
</dbReference>
<feature type="region of interest" description="Disordered" evidence="4">
    <location>
        <begin position="1054"/>
        <end position="1119"/>
    </location>
</feature>
<dbReference type="PANTHER" id="PTHR45339">
    <property type="entry name" value="HYBRID SIGNAL TRANSDUCTION HISTIDINE KINASE J"/>
    <property type="match status" value="1"/>
</dbReference>